<gene>
    <name evidence="1" type="ORF">KP509_17G057600</name>
</gene>
<evidence type="ECO:0000313" key="2">
    <source>
        <dbReference type="Proteomes" id="UP000825935"/>
    </source>
</evidence>
<reference evidence="1" key="1">
    <citation type="submission" date="2021-08" db="EMBL/GenBank/DDBJ databases">
        <title>WGS assembly of Ceratopteris richardii.</title>
        <authorList>
            <person name="Marchant D.B."/>
            <person name="Chen G."/>
            <person name="Jenkins J."/>
            <person name="Shu S."/>
            <person name="Leebens-Mack J."/>
            <person name="Grimwood J."/>
            <person name="Schmutz J."/>
            <person name="Soltis P."/>
            <person name="Soltis D."/>
            <person name="Chen Z.-H."/>
        </authorList>
    </citation>
    <scope>NUCLEOTIDE SEQUENCE</scope>
    <source>
        <strain evidence="1">Whitten #5841</strain>
        <tissue evidence="1">Leaf</tissue>
    </source>
</reference>
<dbReference type="Proteomes" id="UP000825935">
    <property type="component" value="Chromosome 17"/>
</dbReference>
<sequence>MIGLMATRNLQSSSELLFPLQDPNGGDMYELESIVYFVPLWIFRRTCWQLQPTIELAFAARISHRGIKVLYVSGSVETSIVALPLKTFHGAGVMRFLCSVKWTF</sequence>
<proteinExistence type="predicted"/>
<evidence type="ECO:0000313" key="1">
    <source>
        <dbReference type="EMBL" id="KAH7373460.1"/>
    </source>
</evidence>
<dbReference type="AlphaFoldDB" id="A0A8T2SZR1"/>
<comment type="caution">
    <text evidence="1">The sequence shown here is derived from an EMBL/GenBank/DDBJ whole genome shotgun (WGS) entry which is preliminary data.</text>
</comment>
<protein>
    <submittedName>
        <fullName evidence="1">Uncharacterized protein</fullName>
    </submittedName>
</protein>
<organism evidence="1 2">
    <name type="scientific">Ceratopteris richardii</name>
    <name type="common">Triangle waterfern</name>
    <dbReference type="NCBI Taxonomy" id="49495"/>
    <lineage>
        <taxon>Eukaryota</taxon>
        <taxon>Viridiplantae</taxon>
        <taxon>Streptophyta</taxon>
        <taxon>Embryophyta</taxon>
        <taxon>Tracheophyta</taxon>
        <taxon>Polypodiopsida</taxon>
        <taxon>Polypodiidae</taxon>
        <taxon>Polypodiales</taxon>
        <taxon>Pteridineae</taxon>
        <taxon>Pteridaceae</taxon>
        <taxon>Parkerioideae</taxon>
        <taxon>Ceratopteris</taxon>
    </lineage>
</organism>
<name>A0A8T2SZR1_CERRI</name>
<dbReference type="EMBL" id="CM035422">
    <property type="protein sequence ID" value="KAH7373460.1"/>
    <property type="molecule type" value="Genomic_DNA"/>
</dbReference>
<accession>A0A8T2SZR1</accession>
<keyword evidence="2" id="KW-1185">Reference proteome</keyword>